<feature type="transmembrane region" description="Helical" evidence="7">
    <location>
        <begin position="33"/>
        <end position="50"/>
    </location>
</feature>
<proteinExistence type="inferred from homology"/>
<keyword evidence="4 7" id="KW-1133">Transmembrane helix</keyword>
<dbReference type="EMBL" id="JAVRHT010000002">
    <property type="protein sequence ID" value="MDT0630448.1"/>
    <property type="molecule type" value="Genomic_DNA"/>
</dbReference>
<dbReference type="InterPro" id="IPR002549">
    <property type="entry name" value="AI-2E-like"/>
</dbReference>
<feature type="transmembrane region" description="Helical" evidence="7">
    <location>
        <begin position="306"/>
        <end position="335"/>
    </location>
</feature>
<comment type="similarity">
    <text evidence="2">Belongs to the autoinducer-2 exporter (AI-2E) (TC 2.A.86) family.</text>
</comment>
<evidence type="ECO:0000256" key="2">
    <source>
        <dbReference type="ARBA" id="ARBA00009773"/>
    </source>
</evidence>
<feature type="compositionally biased region" description="Acidic residues" evidence="6">
    <location>
        <begin position="349"/>
        <end position="364"/>
    </location>
</feature>
<dbReference type="Proteomes" id="UP001267426">
    <property type="component" value="Unassembled WGS sequence"/>
</dbReference>
<dbReference type="PANTHER" id="PTHR21716">
    <property type="entry name" value="TRANSMEMBRANE PROTEIN"/>
    <property type="match status" value="1"/>
</dbReference>
<evidence type="ECO:0000256" key="3">
    <source>
        <dbReference type="ARBA" id="ARBA00022692"/>
    </source>
</evidence>
<accession>A0ABU3BMF8</accession>
<sequence>MLLRSFENRAFIALVLLVTAALVWTLSGFLLPVFWATVLAILFTPLFQWVRRGMRGHNSLAALTTLLIVFVLVIVPLVVLGGAVTQEALGLYNRVVSGDINVTEPLHTAEQLLPELTQRAEELGVDFDRIRENAAQAALAVGQGLATRLLSVGQQTLQFVLLLAVTLYVLFFFLRDGDRLTNTLIRALPLGDPRERRLLTKFVAVTRATVKGTFVISAVQGAIGGVTFALLGLGSPVLWGVVMTVLSFIPAIGATIVWGPVALYLLLTGQVVEGLILIGVGAGIMGTVDNALRPILVGRDAGMPDYVILLSTLGGLGTFGVSGLVIGPVVAGLFLTVWELFTEEFATADTDDPDVPGDDPEEAAAAEPDPAALTGAPKTSPDDEAPTSDVVLDL</sequence>
<evidence type="ECO:0000256" key="4">
    <source>
        <dbReference type="ARBA" id="ARBA00022989"/>
    </source>
</evidence>
<feature type="transmembrane region" description="Helical" evidence="7">
    <location>
        <begin position="237"/>
        <end position="257"/>
    </location>
</feature>
<name>A0ABU3BMF8_9BACT</name>
<keyword evidence="9" id="KW-1185">Reference proteome</keyword>
<gene>
    <name evidence="8" type="ORF">RM540_01700</name>
</gene>
<feature type="transmembrane region" description="Helical" evidence="7">
    <location>
        <begin position="156"/>
        <end position="174"/>
    </location>
</feature>
<feature type="transmembrane region" description="Helical" evidence="7">
    <location>
        <begin position="212"/>
        <end position="231"/>
    </location>
</feature>
<evidence type="ECO:0000256" key="6">
    <source>
        <dbReference type="SAM" id="MobiDB-lite"/>
    </source>
</evidence>
<evidence type="ECO:0000256" key="7">
    <source>
        <dbReference type="SAM" id="Phobius"/>
    </source>
</evidence>
<dbReference type="RefSeq" id="WP_311661552.1">
    <property type="nucleotide sequence ID" value="NZ_JAVRHT010000002.1"/>
</dbReference>
<reference evidence="8 9" key="1">
    <citation type="submission" date="2023-09" db="EMBL/GenBank/DDBJ databases">
        <authorList>
            <person name="Rey-Velasco X."/>
        </authorList>
    </citation>
    <scope>NUCLEOTIDE SEQUENCE [LARGE SCALE GENOMIC DNA]</scope>
    <source>
        <strain evidence="8 9">F394</strain>
    </source>
</reference>
<evidence type="ECO:0000256" key="1">
    <source>
        <dbReference type="ARBA" id="ARBA00004141"/>
    </source>
</evidence>
<keyword evidence="3 7" id="KW-0812">Transmembrane</keyword>
<feature type="transmembrane region" description="Helical" evidence="7">
    <location>
        <begin position="264"/>
        <end position="286"/>
    </location>
</feature>
<keyword evidence="5 7" id="KW-0472">Membrane</keyword>
<comment type="caution">
    <text evidence="8">The sequence shown here is derived from an EMBL/GenBank/DDBJ whole genome shotgun (WGS) entry which is preliminary data.</text>
</comment>
<dbReference type="Pfam" id="PF01594">
    <property type="entry name" value="AI-2E_transport"/>
    <property type="match status" value="1"/>
</dbReference>
<feature type="compositionally biased region" description="Low complexity" evidence="6">
    <location>
        <begin position="365"/>
        <end position="376"/>
    </location>
</feature>
<organism evidence="8 9">
    <name type="scientific">Rubrivirga litoralis</name>
    <dbReference type="NCBI Taxonomy" id="3075598"/>
    <lineage>
        <taxon>Bacteria</taxon>
        <taxon>Pseudomonadati</taxon>
        <taxon>Rhodothermota</taxon>
        <taxon>Rhodothermia</taxon>
        <taxon>Rhodothermales</taxon>
        <taxon>Rubricoccaceae</taxon>
        <taxon>Rubrivirga</taxon>
    </lineage>
</organism>
<evidence type="ECO:0000313" key="8">
    <source>
        <dbReference type="EMBL" id="MDT0630448.1"/>
    </source>
</evidence>
<protein>
    <submittedName>
        <fullName evidence="8">AI-2E family transporter</fullName>
    </submittedName>
</protein>
<evidence type="ECO:0000256" key="5">
    <source>
        <dbReference type="ARBA" id="ARBA00023136"/>
    </source>
</evidence>
<dbReference type="PANTHER" id="PTHR21716:SF4">
    <property type="entry name" value="TRANSMEMBRANE PROTEIN 245"/>
    <property type="match status" value="1"/>
</dbReference>
<feature type="transmembrane region" description="Helical" evidence="7">
    <location>
        <begin position="62"/>
        <end position="84"/>
    </location>
</feature>
<feature type="region of interest" description="Disordered" evidence="6">
    <location>
        <begin position="348"/>
        <end position="394"/>
    </location>
</feature>
<evidence type="ECO:0000313" key="9">
    <source>
        <dbReference type="Proteomes" id="UP001267426"/>
    </source>
</evidence>
<comment type="subcellular location">
    <subcellularLocation>
        <location evidence="1">Membrane</location>
        <topology evidence="1">Multi-pass membrane protein</topology>
    </subcellularLocation>
</comment>